<dbReference type="Proteomes" id="UP000030152">
    <property type="component" value="Unassembled WGS sequence"/>
</dbReference>
<keyword evidence="5" id="KW-1185">Reference proteome</keyword>
<feature type="domain" description="Secretion system C-terminal sorting" evidence="3">
    <location>
        <begin position="312"/>
        <end position="374"/>
    </location>
</feature>
<keyword evidence="1 2" id="KW-0732">Signal</keyword>
<dbReference type="AlphaFoldDB" id="A0A0A2M4P6"/>
<evidence type="ECO:0000313" key="4">
    <source>
        <dbReference type="EMBL" id="KGO87229.1"/>
    </source>
</evidence>
<feature type="signal peptide" evidence="2">
    <location>
        <begin position="1"/>
        <end position="22"/>
    </location>
</feature>
<dbReference type="Pfam" id="PF18962">
    <property type="entry name" value="Por_Secre_tail"/>
    <property type="match status" value="1"/>
</dbReference>
<evidence type="ECO:0000256" key="2">
    <source>
        <dbReference type="SAM" id="SignalP"/>
    </source>
</evidence>
<proteinExistence type="predicted"/>
<evidence type="ECO:0000313" key="5">
    <source>
        <dbReference type="Proteomes" id="UP000030152"/>
    </source>
</evidence>
<protein>
    <recommendedName>
        <fullName evidence="3">Secretion system C-terminal sorting domain-containing protein</fullName>
    </recommendedName>
</protein>
<feature type="chain" id="PRO_5001990886" description="Secretion system C-terminal sorting domain-containing protein" evidence="2">
    <location>
        <begin position="23"/>
        <end position="380"/>
    </location>
</feature>
<comment type="caution">
    <text evidence="4">The sequence shown here is derived from an EMBL/GenBank/DDBJ whole genome shotgun (WGS) entry which is preliminary data.</text>
</comment>
<dbReference type="STRING" id="1121895.GCA_000378485_02145"/>
<dbReference type="eggNOG" id="ENOG502ZRXN">
    <property type="taxonomic scope" value="Bacteria"/>
</dbReference>
<reference evidence="4 5" key="1">
    <citation type="submission" date="2013-09" db="EMBL/GenBank/DDBJ databases">
        <authorList>
            <person name="Zeng Z."/>
            <person name="Chen C."/>
        </authorList>
    </citation>
    <scope>NUCLEOTIDE SEQUENCE [LARGE SCALE GENOMIC DNA]</scope>
    <source>
        <strain evidence="4 5">WB 3.3-2</strain>
    </source>
</reference>
<dbReference type="Gene3D" id="2.60.40.3620">
    <property type="match status" value="1"/>
</dbReference>
<evidence type="ECO:0000259" key="3">
    <source>
        <dbReference type="Pfam" id="PF18962"/>
    </source>
</evidence>
<dbReference type="InterPro" id="IPR026444">
    <property type="entry name" value="Secre_tail"/>
</dbReference>
<sequence length="380" mass="39930">MKKLLLLSAVFLMGTAMSFAQFANIGILGGSTVTGWGSDTDMVTTDGITYTLNNVVISVPDTDPGVKFRQDDGWTVNWGSAGFPTGTGTQGGANIPATNNTWDVTFNITTGAYTFVPAGVVYDAVALMGADASVTFATSDGVNYFADNVMLQAGAMAFRVNDATVGWGSSSFPTGTAVEGSEIPVLDNSYNITFNKTTGVYNFGYVTISLIGAGVVNWDTDTDLTTTDGVNYTLNNFTFAGGEAKFRLNHAWGTGWGGTEFPNGTGSTAGDAPNLVITAGTYNVMFNRLTGDYMFMDVTAGLNNIEAAVFKVYPNPTQSVWNFSAGNNVISNLQIIDITGKVVYMASTASVVDATAFASGVYFAKVTSANAVQTIRVIKN</sequence>
<accession>A0A0A2M4P6</accession>
<organism evidence="4 5">
    <name type="scientific">Flavobacterium rivuli WB 3.3-2 = DSM 21788</name>
    <dbReference type="NCBI Taxonomy" id="1121895"/>
    <lineage>
        <taxon>Bacteria</taxon>
        <taxon>Pseudomonadati</taxon>
        <taxon>Bacteroidota</taxon>
        <taxon>Flavobacteriia</taxon>
        <taxon>Flavobacteriales</taxon>
        <taxon>Flavobacteriaceae</taxon>
        <taxon>Flavobacterium</taxon>
    </lineage>
</organism>
<dbReference type="EMBL" id="JRLX01000005">
    <property type="protein sequence ID" value="KGO87229.1"/>
    <property type="molecule type" value="Genomic_DNA"/>
</dbReference>
<gene>
    <name evidence="4" type="ORF">Q765_06055</name>
</gene>
<evidence type="ECO:0000256" key="1">
    <source>
        <dbReference type="ARBA" id="ARBA00022729"/>
    </source>
</evidence>
<name>A0A0A2M4P6_9FLAO</name>
<dbReference type="NCBIfam" id="TIGR04183">
    <property type="entry name" value="Por_Secre_tail"/>
    <property type="match status" value="1"/>
</dbReference>